<comment type="caution">
    <text evidence="2">The sequence shown here is derived from an EMBL/GenBank/DDBJ whole genome shotgun (WGS) entry which is preliminary data.</text>
</comment>
<evidence type="ECO:0000313" key="4">
    <source>
        <dbReference type="Proteomes" id="UP000663872"/>
    </source>
</evidence>
<organism evidence="2 4">
    <name type="scientific">Rotaria socialis</name>
    <dbReference type="NCBI Taxonomy" id="392032"/>
    <lineage>
        <taxon>Eukaryota</taxon>
        <taxon>Metazoa</taxon>
        <taxon>Spiralia</taxon>
        <taxon>Gnathifera</taxon>
        <taxon>Rotifera</taxon>
        <taxon>Eurotatoria</taxon>
        <taxon>Bdelloidea</taxon>
        <taxon>Philodinida</taxon>
        <taxon>Philodinidae</taxon>
        <taxon>Rotaria</taxon>
    </lineage>
</organism>
<dbReference type="PROSITE" id="PS50181">
    <property type="entry name" value="FBOX"/>
    <property type="match status" value="1"/>
</dbReference>
<dbReference type="Proteomes" id="UP000663872">
    <property type="component" value="Unassembled WGS sequence"/>
</dbReference>
<accession>A0A817T0I5</accession>
<evidence type="ECO:0000259" key="1">
    <source>
        <dbReference type="PROSITE" id="PS50181"/>
    </source>
</evidence>
<name>A0A817T0I5_9BILA</name>
<sequence>MISRLEILPNEIFFNIFSHLSWNEILTSFWSLNERFNSLVCSTFSMNQTGIIIGQTNLSYKIFLTKLFPLISNCSSLINSIRHIHFDGSNSNSYDFFNQNGNIHNYPNLESFVLNQIYLSELLIENLSLLIQYRLKELTLILDEDIFKVFRLEDKPYIMVSSQVKKRLLMFKDLLNEIFSEKCQLISLRLDIPRDHSYLNIHQCLSSSAISNTIKIQYCCMTLRYVDIRLHYACLIEHLIEHVPNLERLSVYLRESWNRNKLWDLTIGPFEESDTMPVNKKFDVKRLKYFILKCGVNYDRQLNYLKWFFNNLSNVEKMKIRLRINGVCKKSPIINESIVDANFIRKYLMSDTINNLIHFNFYIISICKFLSNYTERTINSFKIHPFFIERQWTNVKCLFDPIKFYQHLSSSPSCINNLSEYFPDLISYSDIFFWPNLKYIEANFHEKVHLYLERLNELFPNVSCIKFDMGSQTYCDNSIVPFKMEQHKLTDIHLRYVTRLDFGLYFSRGFGSNGSCDDQNKERAKILAPLISMPVQLSYLRIEQFEWLLHIIQYAFDELEENALINVRYLEFCVPSCTYGENETVLLGKNLVPFLSKYMPYLQTLCLWKRDDFPWSSMESLNGEKFSGQSPDISQKPHFYRRSGILARRWLKYLKATESINQHAARFEQDLCELVEQLKQLVYLDIHGEINDEKLESYRLMVQKRFSDAHFSIEKSRFRLWI</sequence>
<dbReference type="InterPro" id="IPR001810">
    <property type="entry name" value="F-box_dom"/>
</dbReference>
<proteinExistence type="predicted"/>
<dbReference type="AlphaFoldDB" id="A0A817T0I5"/>
<dbReference type="EMBL" id="CAJNYT010000038">
    <property type="protein sequence ID" value="CAF3310527.1"/>
    <property type="molecule type" value="Genomic_DNA"/>
</dbReference>
<dbReference type="EMBL" id="CAJOBR010000993">
    <property type="protein sequence ID" value="CAF4567754.1"/>
    <property type="molecule type" value="Genomic_DNA"/>
</dbReference>
<feature type="domain" description="F-box" evidence="1">
    <location>
        <begin position="2"/>
        <end position="49"/>
    </location>
</feature>
<protein>
    <recommendedName>
        <fullName evidence="1">F-box domain-containing protein</fullName>
    </recommendedName>
</protein>
<evidence type="ECO:0000313" key="3">
    <source>
        <dbReference type="EMBL" id="CAF4567754.1"/>
    </source>
</evidence>
<gene>
    <name evidence="2" type="ORF">GRG538_LOCUS1444</name>
    <name evidence="3" type="ORF">QYT958_LOCUS9420</name>
</gene>
<evidence type="ECO:0000313" key="2">
    <source>
        <dbReference type="EMBL" id="CAF3310527.1"/>
    </source>
</evidence>
<dbReference type="Proteomes" id="UP000663848">
    <property type="component" value="Unassembled WGS sequence"/>
</dbReference>
<reference evidence="2" key="1">
    <citation type="submission" date="2021-02" db="EMBL/GenBank/DDBJ databases">
        <authorList>
            <person name="Nowell W R."/>
        </authorList>
    </citation>
    <scope>NUCLEOTIDE SEQUENCE</scope>
</reference>